<feature type="compositionally biased region" description="Low complexity" evidence="4">
    <location>
        <begin position="63"/>
        <end position="76"/>
    </location>
</feature>
<sequence length="746" mass="82212">MPTQVSISQPHRGLFTRSSSYYSTMYGGSAGFGPPSYSDDSDSALEDMTEVSESESEPEIDSESISQISETQNKVASKPKTKSKPKPKATQKPSNSVNFLAEDCMYDTDEEDEYIIRSMTENLLSKAQHINPALIAPIPSSPRPSRNIKKPNYNNPPTGSETDDDTSSISTNQIDPKLLDLLTSEDESSIPDDLDVIELKYDLDPELLSPTNSQSDLDLDPRRRIEIPIKKKISKPVSKKNSEKPQMTAPKTQTVDDSLKSASSNIALKPSLSKYSCMICDGACTDNDTNHLSCKICNLHFHKSCINVQSEISDYTCRPCRKEQKEKSKPKQVKKFKRSSLARRPESQNDSQSEPSSKSSSPSVPKIKIKSKSVPVPQVSSLDFSDTSSDSDSSLPTQTISIKSKSKQFKVKYPLCPPSSPEQLQPKAGKRPCKSNISTANSEPSQSRAGKRPGKTNLSSICRPESPVSPQPRAGKRPMKANLSSLYNQPSTSAPRPVKRSVKTMRSESPSPVIQVENVSTLFSDSDEEIQLPPKRKTVSRSPSPKKHTQPRNLPTISFSDSEDEIQLPPKRKTLSRPPSPKKSMQSRKLPAISFSDSEDDIVIPKQKSSTRPPSPIKHNRHSKSLTRPSSPITTKHNHTHSLHSKSKSIRKSEKPKAMKKPRTHHPIPSASHPTKFSSANFKSQPLPRPSKPVIASQTLKLTKPKPTPPSSSSSIIADEEDDIIIIDSEEEDLDCCPICVGICTC</sequence>
<accession>A0A137NX14</accession>
<evidence type="ECO:0000313" key="6">
    <source>
        <dbReference type="Proteomes" id="UP000070444"/>
    </source>
</evidence>
<feature type="compositionally biased region" description="Polar residues" evidence="4">
    <location>
        <begin position="507"/>
        <end position="524"/>
    </location>
</feature>
<feature type="compositionally biased region" description="Polar residues" evidence="4">
    <location>
        <begin position="626"/>
        <end position="635"/>
    </location>
</feature>
<feature type="compositionally biased region" description="Polar residues" evidence="4">
    <location>
        <begin position="435"/>
        <end position="448"/>
    </location>
</feature>
<dbReference type="CDD" id="cd15489">
    <property type="entry name" value="PHD_SF"/>
    <property type="match status" value="1"/>
</dbReference>
<feature type="compositionally biased region" description="Acidic residues" evidence="4">
    <location>
        <begin position="39"/>
        <end position="62"/>
    </location>
</feature>
<feature type="region of interest" description="Disordered" evidence="4">
    <location>
        <begin position="135"/>
        <end position="171"/>
    </location>
</feature>
<protein>
    <recommendedName>
        <fullName evidence="7">PHD-type domain-containing protein</fullName>
    </recommendedName>
</protein>
<keyword evidence="2" id="KW-0863">Zinc-finger</keyword>
<evidence type="ECO:0000256" key="3">
    <source>
        <dbReference type="ARBA" id="ARBA00022833"/>
    </source>
</evidence>
<dbReference type="InterPro" id="IPR019786">
    <property type="entry name" value="Zinc_finger_PHD-type_CS"/>
</dbReference>
<dbReference type="EMBL" id="KQ964646">
    <property type="protein sequence ID" value="KXN67296.1"/>
    <property type="molecule type" value="Genomic_DNA"/>
</dbReference>
<evidence type="ECO:0008006" key="7">
    <source>
        <dbReference type="Google" id="ProtNLM"/>
    </source>
</evidence>
<feature type="compositionally biased region" description="Polar residues" evidence="4">
    <location>
        <begin position="482"/>
        <end position="494"/>
    </location>
</feature>
<evidence type="ECO:0000256" key="1">
    <source>
        <dbReference type="ARBA" id="ARBA00022723"/>
    </source>
</evidence>
<keyword evidence="1" id="KW-0479">Metal-binding</keyword>
<evidence type="ECO:0000313" key="5">
    <source>
        <dbReference type="EMBL" id="KXN67296.1"/>
    </source>
</evidence>
<dbReference type="InterPro" id="IPR011011">
    <property type="entry name" value="Znf_FYVE_PHD"/>
</dbReference>
<evidence type="ECO:0000256" key="2">
    <source>
        <dbReference type="ARBA" id="ARBA00022771"/>
    </source>
</evidence>
<feature type="compositionally biased region" description="Basic residues" evidence="4">
    <location>
        <begin position="636"/>
        <end position="650"/>
    </location>
</feature>
<dbReference type="Proteomes" id="UP000070444">
    <property type="component" value="Unassembled WGS sequence"/>
</dbReference>
<feature type="region of interest" description="Disordered" evidence="4">
    <location>
        <begin position="230"/>
        <end position="259"/>
    </location>
</feature>
<feature type="compositionally biased region" description="Polar residues" evidence="4">
    <location>
        <begin position="249"/>
        <end position="259"/>
    </location>
</feature>
<feature type="compositionally biased region" description="Basic residues" evidence="4">
    <location>
        <begin position="534"/>
        <end position="550"/>
    </location>
</feature>
<organism evidence="5 6">
    <name type="scientific">Conidiobolus coronatus (strain ATCC 28846 / CBS 209.66 / NRRL 28638)</name>
    <name type="common">Delacroixia coronata</name>
    <dbReference type="NCBI Taxonomy" id="796925"/>
    <lineage>
        <taxon>Eukaryota</taxon>
        <taxon>Fungi</taxon>
        <taxon>Fungi incertae sedis</taxon>
        <taxon>Zoopagomycota</taxon>
        <taxon>Entomophthoromycotina</taxon>
        <taxon>Entomophthoromycetes</taxon>
        <taxon>Entomophthorales</taxon>
        <taxon>Ancylistaceae</taxon>
        <taxon>Conidiobolus</taxon>
    </lineage>
</organism>
<proteinExistence type="predicted"/>
<feature type="compositionally biased region" description="Polar residues" evidence="4">
    <location>
        <begin position="551"/>
        <end position="560"/>
    </location>
</feature>
<feature type="compositionally biased region" description="Low complexity" evidence="4">
    <location>
        <begin position="355"/>
        <end position="394"/>
    </location>
</feature>
<evidence type="ECO:0000256" key="4">
    <source>
        <dbReference type="SAM" id="MobiDB-lite"/>
    </source>
</evidence>
<feature type="compositionally biased region" description="Polar residues" evidence="4">
    <location>
        <begin position="672"/>
        <end position="684"/>
    </location>
</feature>
<feature type="compositionally biased region" description="Basic residues" evidence="4">
    <location>
        <begin position="77"/>
        <end position="89"/>
    </location>
</feature>
<feature type="region of interest" description="Disordered" evidence="4">
    <location>
        <begin position="28"/>
        <end position="98"/>
    </location>
</feature>
<reference evidence="5 6" key="1">
    <citation type="journal article" date="2015" name="Genome Biol. Evol.">
        <title>Phylogenomic analyses indicate that early fungi evolved digesting cell walls of algal ancestors of land plants.</title>
        <authorList>
            <person name="Chang Y."/>
            <person name="Wang S."/>
            <person name="Sekimoto S."/>
            <person name="Aerts A.L."/>
            <person name="Choi C."/>
            <person name="Clum A."/>
            <person name="LaButti K.M."/>
            <person name="Lindquist E.A."/>
            <person name="Yee Ngan C."/>
            <person name="Ohm R.A."/>
            <person name="Salamov A.A."/>
            <person name="Grigoriev I.V."/>
            <person name="Spatafora J.W."/>
            <person name="Berbee M.L."/>
        </authorList>
    </citation>
    <scope>NUCLEOTIDE SEQUENCE [LARGE SCALE GENOMIC DNA]</scope>
    <source>
        <strain evidence="5 6">NRRL 28638</strain>
    </source>
</reference>
<feature type="compositionally biased region" description="Basic residues" evidence="4">
    <location>
        <begin position="330"/>
        <end position="341"/>
    </location>
</feature>
<keyword evidence="6" id="KW-1185">Reference proteome</keyword>
<dbReference type="PROSITE" id="PS01359">
    <property type="entry name" value="ZF_PHD_1"/>
    <property type="match status" value="1"/>
</dbReference>
<dbReference type="AlphaFoldDB" id="A0A137NX14"/>
<feature type="region of interest" description="Disordered" evidence="4">
    <location>
        <begin position="321"/>
        <end position="720"/>
    </location>
</feature>
<name>A0A137NX14_CONC2</name>
<dbReference type="GO" id="GO:0008270">
    <property type="term" value="F:zinc ion binding"/>
    <property type="evidence" value="ECO:0007669"/>
    <property type="project" value="UniProtKB-KW"/>
</dbReference>
<dbReference type="SUPFAM" id="SSF57903">
    <property type="entry name" value="FYVE/PHD zinc finger"/>
    <property type="match status" value="1"/>
</dbReference>
<gene>
    <name evidence="5" type="ORF">CONCODRAFT_80220</name>
</gene>
<dbReference type="InterPro" id="IPR013083">
    <property type="entry name" value="Znf_RING/FYVE/PHD"/>
</dbReference>
<keyword evidence="3" id="KW-0862">Zinc</keyword>
<dbReference type="Gene3D" id="3.30.40.10">
    <property type="entry name" value="Zinc/RING finger domain, C3HC4 (zinc finger)"/>
    <property type="match status" value="1"/>
</dbReference>